<reference evidence="1 2" key="1">
    <citation type="journal article" date="2014" name="Nat. Commun.">
        <title>Molecular traces of alternative social organization in a termite genome.</title>
        <authorList>
            <person name="Terrapon N."/>
            <person name="Li C."/>
            <person name="Robertson H.M."/>
            <person name="Ji L."/>
            <person name="Meng X."/>
            <person name="Booth W."/>
            <person name="Chen Z."/>
            <person name="Childers C.P."/>
            <person name="Glastad K.M."/>
            <person name="Gokhale K."/>
            <person name="Gowin J."/>
            <person name="Gronenberg W."/>
            <person name="Hermansen R.A."/>
            <person name="Hu H."/>
            <person name="Hunt B.G."/>
            <person name="Huylmans A.K."/>
            <person name="Khalil S.M."/>
            <person name="Mitchell R.D."/>
            <person name="Munoz-Torres M.C."/>
            <person name="Mustard J.A."/>
            <person name="Pan H."/>
            <person name="Reese J.T."/>
            <person name="Scharf M.E."/>
            <person name="Sun F."/>
            <person name="Vogel H."/>
            <person name="Xiao J."/>
            <person name="Yang W."/>
            <person name="Yang Z."/>
            <person name="Yang Z."/>
            <person name="Zhou J."/>
            <person name="Zhu J."/>
            <person name="Brent C.S."/>
            <person name="Elsik C.G."/>
            <person name="Goodisman M.A."/>
            <person name="Liberles D.A."/>
            <person name="Roe R.M."/>
            <person name="Vargo E.L."/>
            <person name="Vilcinskas A."/>
            <person name="Wang J."/>
            <person name="Bornberg-Bauer E."/>
            <person name="Korb J."/>
            <person name="Zhang G."/>
            <person name="Liebig J."/>
        </authorList>
    </citation>
    <scope>NUCLEOTIDE SEQUENCE [LARGE SCALE GENOMIC DNA]</scope>
    <source>
        <tissue evidence="1">Whole organism</tissue>
    </source>
</reference>
<gene>
    <name evidence="1" type="ORF">L798_12524</name>
</gene>
<organism evidence="1 2">
    <name type="scientific">Zootermopsis nevadensis</name>
    <name type="common">Dampwood termite</name>
    <dbReference type="NCBI Taxonomy" id="136037"/>
    <lineage>
        <taxon>Eukaryota</taxon>
        <taxon>Metazoa</taxon>
        <taxon>Ecdysozoa</taxon>
        <taxon>Arthropoda</taxon>
        <taxon>Hexapoda</taxon>
        <taxon>Insecta</taxon>
        <taxon>Pterygota</taxon>
        <taxon>Neoptera</taxon>
        <taxon>Polyneoptera</taxon>
        <taxon>Dictyoptera</taxon>
        <taxon>Blattodea</taxon>
        <taxon>Blattoidea</taxon>
        <taxon>Termitoidae</taxon>
        <taxon>Termopsidae</taxon>
        <taxon>Zootermopsis</taxon>
    </lineage>
</organism>
<dbReference type="EMBL" id="KK852994">
    <property type="protein sequence ID" value="KDR12731.1"/>
    <property type="molecule type" value="Genomic_DNA"/>
</dbReference>
<sequence length="101" mass="11361">MHKIGTDGKRNSPSLCWYTLRPRSNTVHQQGRYESKRLPWKTGEPFVSWICTFTSLLLVCNGISEPSLRQIHPVGIQFVSGIPNLRKGAASVRESQPAARQ</sequence>
<dbReference type="Proteomes" id="UP000027135">
    <property type="component" value="Unassembled WGS sequence"/>
</dbReference>
<proteinExistence type="predicted"/>
<evidence type="ECO:0000313" key="2">
    <source>
        <dbReference type="Proteomes" id="UP000027135"/>
    </source>
</evidence>
<accession>A0A067QUJ4</accession>
<protein>
    <submittedName>
        <fullName evidence="1">Uncharacterized protein</fullName>
    </submittedName>
</protein>
<name>A0A067QUJ4_ZOONE</name>
<dbReference type="InParanoid" id="A0A067QUJ4"/>
<dbReference type="AlphaFoldDB" id="A0A067QUJ4"/>
<evidence type="ECO:0000313" key="1">
    <source>
        <dbReference type="EMBL" id="KDR12731.1"/>
    </source>
</evidence>
<keyword evidence="2" id="KW-1185">Reference proteome</keyword>